<dbReference type="InterPro" id="IPR046335">
    <property type="entry name" value="LacI/GalR-like_sensor"/>
</dbReference>
<dbReference type="PRINTS" id="PR00035">
    <property type="entry name" value="HTHGNTR"/>
</dbReference>
<keyword evidence="3" id="KW-0804">Transcription</keyword>
<proteinExistence type="predicted"/>
<dbReference type="InterPro" id="IPR036390">
    <property type="entry name" value="WH_DNA-bd_sf"/>
</dbReference>
<dbReference type="CDD" id="cd06267">
    <property type="entry name" value="PBP1_LacI_sugar_binding-like"/>
    <property type="match status" value="1"/>
</dbReference>
<dbReference type="Pfam" id="PF00392">
    <property type="entry name" value="GntR"/>
    <property type="match status" value="1"/>
</dbReference>
<dbReference type="RefSeq" id="WP_004624544.1">
    <property type="nucleotide sequence ID" value="NZ_AORV01000025.1"/>
</dbReference>
<dbReference type="PATRIC" id="fig|1195236.3.peg.1493"/>
<feature type="region of interest" description="Disordered" evidence="4">
    <location>
        <begin position="73"/>
        <end position="103"/>
    </location>
</feature>
<evidence type="ECO:0000256" key="4">
    <source>
        <dbReference type="SAM" id="MobiDB-lite"/>
    </source>
</evidence>
<evidence type="ECO:0000259" key="5">
    <source>
        <dbReference type="PROSITE" id="PS50949"/>
    </source>
</evidence>
<name>S0FWC4_RUMCE</name>
<dbReference type="CDD" id="cd07377">
    <property type="entry name" value="WHTH_GntR"/>
    <property type="match status" value="1"/>
</dbReference>
<dbReference type="GO" id="GO:0003700">
    <property type="term" value="F:DNA-binding transcription factor activity"/>
    <property type="evidence" value="ECO:0007669"/>
    <property type="project" value="InterPro"/>
</dbReference>
<dbReference type="Proteomes" id="UP000014155">
    <property type="component" value="Unassembled WGS sequence"/>
</dbReference>
<dbReference type="EMBL" id="AORV01000025">
    <property type="protein sequence ID" value="EMS72828.1"/>
    <property type="molecule type" value="Genomic_DNA"/>
</dbReference>
<evidence type="ECO:0000256" key="1">
    <source>
        <dbReference type="ARBA" id="ARBA00023015"/>
    </source>
</evidence>
<feature type="compositionally biased region" description="Basic and acidic residues" evidence="4">
    <location>
        <begin position="86"/>
        <end position="103"/>
    </location>
</feature>
<protein>
    <submittedName>
        <fullName evidence="6">Transcriptional regulator</fullName>
    </submittedName>
</protein>
<dbReference type="InterPro" id="IPR036388">
    <property type="entry name" value="WH-like_DNA-bd_sf"/>
</dbReference>
<dbReference type="PANTHER" id="PTHR30146:SF154">
    <property type="entry name" value="TRANSCRIPTION REGULATOR, MEMBER OF GALR FAMILY"/>
    <property type="match status" value="1"/>
</dbReference>
<dbReference type="GO" id="GO:0000976">
    <property type="term" value="F:transcription cis-regulatory region binding"/>
    <property type="evidence" value="ECO:0007669"/>
    <property type="project" value="TreeGrafter"/>
</dbReference>
<dbReference type="PROSITE" id="PS50949">
    <property type="entry name" value="HTH_GNTR"/>
    <property type="match status" value="1"/>
</dbReference>
<dbReference type="PANTHER" id="PTHR30146">
    <property type="entry name" value="LACI-RELATED TRANSCRIPTIONAL REPRESSOR"/>
    <property type="match status" value="1"/>
</dbReference>
<reference evidence="6 7" key="1">
    <citation type="journal article" date="2013" name="Genome Announc.">
        <title>Draft Genome Sequence of the Cellulolytic, Mesophilic, Anaerobic Bacterium Clostridium termitidis Strain CT1112 (DSM 5398).</title>
        <authorList>
            <person name="Lal S."/>
            <person name="Ramachandran U."/>
            <person name="Zhang X."/>
            <person name="Munir R."/>
            <person name="Sparling R."/>
            <person name="Levin D.B."/>
        </authorList>
    </citation>
    <scope>NUCLEOTIDE SEQUENCE [LARGE SCALE GENOMIC DNA]</scope>
    <source>
        <strain evidence="6 7">CT1112</strain>
    </source>
</reference>
<dbReference type="SUPFAM" id="SSF46785">
    <property type="entry name" value="Winged helix' DNA-binding domain"/>
    <property type="match status" value="1"/>
</dbReference>
<dbReference type="AlphaFoldDB" id="S0FWC4"/>
<dbReference type="InterPro" id="IPR028082">
    <property type="entry name" value="Peripla_BP_I"/>
</dbReference>
<dbReference type="InterPro" id="IPR000524">
    <property type="entry name" value="Tscrpt_reg_HTH_GntR"/>
</dbReference>
<evidence type="ECO:0000256" key="3">
    <source>
        <dbReference type="ARBA" id="ARBA00023163"/>
    </source>
</evidence>
<keyword evidence="1" id="KW-0805">Transcription regulation</keyword>
<keyword evidence="7" id="KW-1185">Reference proteome</keyword>
<organism evidence="6 7">
    <name type="scientific">Ruminiclostridium cellobioparum subsp. termitidis CT1112</name>
    <dbReference type="NCBI Taxonomy" id="1195236"/>
    <lineage>
        <taxon>Bacteria</taxon>
        <taxon>Bacillati</taxon>
        <taxon>Bacillota</taxon>
        <taxon>Clostridia</taxon>
        <taxon>Eubacteriales</taxon>
        <taxon>Oscillospiraceae</taxon>
        <taxon>Ruminiclostridium</taxon>
    </lineage>
</organism>
<sequence>MKIESRTPLYAMIKDYIKKQISEGTFNENDRLPPEVELMKTFNVSRITVTKALTEMADEGIVYRIPGRGTYVSRNPGNPIEASEANESRAKEPVDVKTDTAENRREGSGLIGFTIPTLEDYFSTNILNGIKKSLDERGYSLLIQITFNRAKEEQAIRNFIKFGVDGMIIFPVDQETYNEEILALKVNHFPFVLVDRYLPGIDTSYVVSNNVLGGKLAVSHLYELGHRNIAICTSTMLPTSSTGDRINGYLSELAERGIKENSELIIKDIDVSKFESSSDSALKNNIVTSVNNLRLIDALKNGKATAFIVTDGKTAVYISRICEHLGIRIPEDISLICFDDPLYTPFNSSFFTHIKQSESSMGYRAGEIMADLLKPEKSENLQAYHKIILDPELVVRKSSGPVRKK</sequence>
<dbReference type="SUPFAM" id="SSF53822">
    <property type="entry name" value="Periplasmic binding protein-like I"/>
    <property type="match status" value="1"/>
</dbReference>
<keyword evidence="2" id="KW-0238">DNA-binding</keyword>
<feature type="domain" description="HTH gntR-type" evidence="5">
    <location>
        <begin position="7"/>
        <end position="75"/>
    </location>
</feature>
<dbReference type="STRING" id="1195236.CTER_1189"/>
<dbReference type="Gene3D" id="3.40.50.2300">
    <property type="match status" value="2"/>
</dbReference>
<dbReference type="eggNOG" id="COG1609">
    <property type="taxonomic scope" value="Bacteria"/>
</dbReference>
<dbReference type="Gene3D" id="1.10.10.10">
    <property type="entry name" value="Winged helix-like DNA-binding domain superfamily/Winged helix DNA-binding domain"/>
    <property type="match status" value="1"/>
</dbReference>
<gene>
    <name evidence="6" type="ORF">CTER_1189</name>
</gene>
<comment type="caution">
    <text evidence="6">The sequence shown here is derived from an EMBL/GenBank/DDBJ whole genome shotgun (WGS) entry which is preliminary data.</text>
</comment>
<evidence type="ECO:0000313" key="6">
    <source>
        <dbReference type="EMBL" id="EMS72828.1"/>
    </source>
</evidence>
<evidence type="ECO:0000256" key="2">
    <source>
        <dbReference type="ARBA" id="ARBA00023125"/>
    </source>
</evidence>
<dbReference type="Pfam" id="PF13377">
    <property type="entry name" value="Peripla_BP_3"/>
    <property type="match status" value="1"/>
</dbReference>
<evidence type="ECO:0000313" key="7">
    <source>
        <dbReference type="Proteomes" id="UP000014155"/>
    </source>
</evidence>
<accession>S0FWC4</accession>
<dbReference type="SMART" id="SM00345">
    <property type="entry name" value="HTH_GNTR"/>
    <property type="match status" value="1"/>
</dbReference>
<dbReference type="FunFam" id="1.10.10.10:FF:000079">
    <property type="entry name" value="GntR family transcriptional regulator"/>
    <property type="match status" value="1"/>
</dbReference>